<comment type="catalytic activity">
    <reaction evidence="1">
        <text>guanosine(46) in tRNA + S-adenosyl-L-methionine = N(7)-methylguanosine(46) in tRNA + S-adenosyl-L-homocysteine</text>
        <dbReference type="Rhea" id="RHEA:42708"/>
        <dbReference type="Rhea" id="RHEA-COMP:10188"/>
        <dbReference type="Rhea" id="RHEA-COMP:10189"/>
        <dbReference type="ChEBI" id="CHEBI:57856"/>
        <dbReference type="ChEBI" id="CHEBI:59789"/>
        <dbReference type="ChEBI" id="CHEBI:74269"/>
        <dbReference type="ChEBI" id="CHEBI:74480"/>
        <dbReference type="EC" id="2.1.1.33"/>
    </reaction>
</comment>
<dbReference type="GO" id="GO:0043527">
    <property type="term" value="C:tRNA methyltransferase complex"/>
    <property type="evidence" value="ECO:0007669"/>
    <property type="project" value="TreeGrafter"/>
</dbReference>
<dbReference type="PROSITE" id="PS51625">
    <property type="entry name" value="SAM_MT_TRMB"/>
    <property type="match status" value="1"/>
</dbReference>
<evidence type="ECO:0000256" key="4">
    <source>
        <dbReference type="ARBA" id="ARBA00022679"/>
    </source>
</evidence>
<accession>A0A644ZNG1</accession>
<dbReference type="PANTHER" id="PTHR23417:SF14">
    <property type="entry name" value="PENTACOTRIPEPTIDE-REPEAT REGION OF PRORP DOMAIN-CONTAINING PROTEIN"/>
    <property type="match status" value="1"/>
</dbReference>
<evidence type="ECO:0000313" key="7">
    <source>
        <dbReference type="EMBL" id="MPM39254.1"/>
    </source>
</evidence>
<evidence type="ECO:0000256" key="6">
    <source>
        <dbReference type="ARBA" id="ARBA00022694"/>
    </source>
</evidence>
<evidence type="ECO:0000256" key="5">
    <source>
        <dbReference type="ARBA" id="ARBA00022691"/>
    </source>
</evidence>
<dbReference type="AlphaFoldDB" id="A0A644ZNG1"/>
<dbReference type="GO" id="GO:0008176">
    <property type="term" value="F:tRNA (guanine(46)-N7)-methyltransferase activity"/>
    <property type="evidence" value="ECO:0007669"/>
    <property type="project" value="UniProtKB-EC"/>
</dbReference>
<evidence type="ECO:0000256" key="1">
    <source>
        <dbReference type="ARBA" id="ARBA00000142"/>
    </source>
</evidence>
<dbReference type="InterPro" id="IPR055361">
    <property type="entry name" value="tRNA_methyltr_TrmB_bact"/>
</dbReference>
<dbReference type="SUPFAM" id="SSF53335">
    <property type="entry name" value="S-adenosyl-L-methionine-dependent methyltransferases"/>
    <property type="match status" value="1"/>
</dbReference>
<gene>
    <name evidence="7" type="primary">trmB_22</name>
    <name evidence="7" type="ORF">SDC9_85887</name>
</gene>
<name>A0A644ZNG1_9ZZZZ</name>
<keyword evidence="3 7" id="KW-0489">Methyltransferase</keyword>
<reference evidence="7" key="1">
    <citation type="submission" date="2019-08" db="EMBL/GenBank/DDBJ databases">
        <authorList>
            <person name="Kucharzyk K."/>
            <person name="Murdoch R.W."/>
            <person name="Higgins S."/>
            <person name="Loffler F."/>
        </authorList>
    </citation>
    <scope>NUCLEOTIDE SEQUENCE</scope>
</reference>
<dbReference type="HAMAP" id="MF_01057">
    <property type="entry name" value="tRNA_methyltr_TrmB"/>
    <property type="match status" value="1"/>
</dbReference>
<proteinExistence type="inferred from homology"/>
<dbReference type="NCBIfam" id="NF001080">
    <property type="entry name" value="PRK00121.2-2"/>
    <property type="match status" value="1"/>
</dbReference>
<dbReference type="EC" id="2.1.1.33" evidence="2"/>
<protein>
    <recommendedName>
        <fullName evidence="2">tRNA (guanine(46)-N(7))-methyltransferase</fullName>
        <ecNumber evidence="2">2.1.1.33</ecNumber>
    </recommendedName>
</protein>
<comment type="caution">
    <text evidence="7">The sequence shown here is derived from an EMBL/GenBank/DDBJ whole genome shotgun (WGS) entry which is preliminary data.</text>
</comment>
<keyword evidence="4 7" id="KW-0808">Transferase</keyword>
<evidence type="ECO:0000256" key="2">
    <source>
        <dbReference type="ARBA" id="ARBA00011977"/>
    </source>
</evidence>
<sequence>MGKDKLRRFEENKSFSCLYQPEFEDVFRTDYHLKGLWHKEVFKNDNPIVLELGCGRGEYTVDLAKEFPEKNFIGIDIKGARLWRGAKSVVEENIPNAAFVRCRIEFIDSLFAAGEVSEVWITFADPQIRRDNKRLTGVQFLEKYMTFMKNNGLVHLKTDSPYLHEFTCALVKQSGYEILEENKDIYGSGRADKILSIKTHYEKQYLERGIPITYLSFQLNQDIRPVFPEWDPELYPR</sequence>
<organism evidence="7">
    <name type="scientific">bioreactor metagenome</name>
    <dbReference type="NCBI Taxonomy" id="1076179"/>
    <lineage>
        <taxon>unclassified sequences</taxon>
        <taxon>metagenomes</taxon>
        <taxon>ecological metagenomes</taxon>
    </lineage>
</organism>
<dbReference type="Gene3D" id="3.40.50.150">
    <property type="entry name" value="Vaccinia Virus protein VP39"/>
    <property type="match status" value="1"/>
</dbReference>
<keyword evidence="6" id="KW-0819">tRNA processing</keyword>
<dbReference type="CDD" id="cd02440">
    <property type="entry name" value="AdoMet_MTases"/>
    <property type="match status" value="1"/>
</dbReference>
<dbReference type="InterPro" id="IPR003358">
    <property type="entry name" value="tRNA_(Gua-N-7)_MeTrfase_Trmb"/>
</dbReference>
<dbReference type="EMBL" id="VSSQ01008577">
    <property type="protein sequence ID" value="MPM39254.1"/>
    <property type="molecule type" value="Genomic_DNA"/>
</dbReference>
<dbReference type="InterPro" id="IPR029063">
    <property type="entry name" value="SAM-dependent_MTases_sf"/>
</dbReference>
<keyword evidence="5" id="KW-0949">S-adenosyl-L-methionine</keyword>
<dbReference type="Pfam" id="PF02390">
    <property type="entry name" value="Methyltransf_4"/>
    <property type="match status" value="1"/>
</dbReference>
<dbReference type="PANTHER" id="PTHR23417">
    <property type="entry name" value="3-DEOXY-D-MANNO-OCTULOSONIC-ACID TRANSFERASE/TRNA GUANINE-N 7 - -METHYLTRANSFERASE"/>
    <property type="match status" value="1"/>
</dbReference>
<evidence type="ECO:0000256" key="3">
    <source>
        <dbReference type="ARBA" id="ARBA00022603"/>
    </source>
</evidence>